<keyword evidence="4" id="KW-1185">Reference proteome</keyword>
<dbReference type="PANTHER" id="PTHR35465:SF1">
    <property type="entry name" value="PHOSPHATIDYLINOSITOL-GLYCAN BIOSYNTHESIS CLASS X PROTEIN"/>
    <property type="match status" value="1"/>
</dbReference>
<dbReference type="EMBL" id="JAIWQS010000011">
    <property type="protein sequence ID" value="KAJ8749749.1"/>
    <property type="molecule type" value="Genomic_DNA"/>
</dbReference>
<keyword evidence="1" id="KW-0812">Transmembrane</keyword>
<keyword evidence="1" id="KW-1133">Transmembrane helix</keyword>
<accession>A0AAV8SCH7</accession>
<name>A0AAV8SCH7_9ROSI</name>
<dbReference type="Proteomes" id="UP001159364">
    <property type="component" value="Linkage Group LG11"/>
</dbReference>
<feature type="transmembrane region" description="Helical" evidence="1">
    <location>
        <begin position="154"/>
        <end position="175"/>
    </location>
</feature>
<evidence type="ECO:0000313" key="3">
    <source>
        <dbReference type="EMBL" id="KAJ8749749.1"/>
    </source>
</evidence>
<dbReference type="AlphaFoldDB" id="A0AAV8SCH7"/>
<organism evidence="3 4">
    <name type="scientific">Erythroxylum novogranatense</name>
    <dbReference type="NCBI Taxonomy" id="1862640"/>
    <lineage>
        <taxon>Eukaryota</taxon>
        <taxon>Viridiplantae</taxon>
        <taxon>Streptophyta</taxon>
        <taxon>Embryophyta</taxon>
        <taxon>Tracheophyta</taxon>
        <taxon>Spermatophyta</taxon>
        <taxon>Magnoliopsida</taxon>
        <taxon>eudicotyledons</taxon>
        <taxon>Gunneridae</taxon>
        <taxon>Pentapetalae</taxon>
        <taxon>rosids</taxon>
        <taxon>fabids</taxon>
        <taxon>Malpighiales</taxon>
        <taxon>Erythroxylaceae</taxon>
        <taxon>Erythroxylum</taxon>
    </lineage>
</organism>
<reference evidence="3 4" key="1">
    <citation type="submission" date="2021-09" db="EMBL/GenBank/DDBJ databases">
        <title>Genomic insights and catalytic innovation underlie evolution of tropane alkaloids biosynthesis.</title>
        <authorList>
            <person name="Wang Y.-J."/>
            <person name="Tian T."/>
            <person name="Huang J.-P."/>
            <person name="Huang S.-X."/>
        </authorList>
    </citation>
    <scope>NUCLEOTIDE SEQUENCE [LARGE SCALE GENOMIC DNA]</scope>
    <source>
        <strain evidence="3">KIB-2018</strain>
        <tissue evidence="3">Leaf</tissue>
    </source>
</reference>
<feature type="chain" id="PRO_5043709477" evidence="2">
    <location>
        <begin position="18"/>
        <end position="197"/>
    </location>
</feature>
<protein>
    <submittedName>
        <fullName evidence="3">Uncharacterized protein</fullName>
    </submittedName>
</protein>
<comment type="caution">
    <text evidence="3">The sequence shown here is derived from an EMBL/GenBank/DDBJ whole genome shotgun (WGS) entry which is preliminary data.</text>
</comment>
<keyword evidence="2" id="KW-0732">Signal</keyword>
<proteinExistence type="predicted"/>
<gene>
    <name evidence="3" type="ORF">K2173_012300</name>
</gene>
<evidence type="ECO:0000313" key="4">
    <source>
        <dbReference type="Proteomes" id="UP001159364"/>
    </source>
</evidence>
<evidence type="ECO:0000256" key="1">
    <source>
        <dbReference type="SAM" id="Phobius"/>
    </source>
</evidence>
<keyword evidence="1" id="KW-0472">Membrane</keyword>
<feature type="signal peptide" evidence="2">
    <location>
        <begin position="1"/>
        <end position="17"/>
    </location>
</feature>
<dbReference type="PANTHER" id="PTHR35465">
    <property type="entry name" value="CAVEOLIN-1 PROTEIN"/>
    <property type="match status" value="1"/>
</dbReference>
<evidence type="ECO:0000256" key="2">
    <source>
        <dbReference type="SAM" id="SignalP"/>
    </source>
</evidence>
<sequence>MLHWMLILVSILSFTSTSPTLRNRVNGEVLNVGEELWEETLSLQMSSRIYLLQGLKPFTWYEVKISYPASIPTRFALQLKKDNSDSRFNLSRKLLNTEKLIFKTDSLSSDQSKLYVMVTVEPEGFVAIPHVQERKDVIFNIVCDELLVGIPHKAWFVAFLALLCLVLALVIPRFLPSYLLLLNGRLGILNHNIPKEC</sequence>